<dbReference type="CDD" id="cd05246">
    <property type="entry name" value="dTDP_GD_SDR_e"/>
    <property type="match status" value="1"/>
</dbReference>
<evidence type="ECO:0000313" key="10">
    <source>
        <dbReference type="Proteomes" id="UP000198346"/>
    </source>
</evidence>
<keyword evidence="5" id="KW-0520">NAD</keyword>
<sequence>MRLLVTGGAGFIGSAVTRQAVAAGHDVLVVDKLTYAANLDNLAPVAGSNRYRFEQADIADGARMRALLADFRPDAVMNLAAESHVDRSIDGPADFIETNIVGTFRLLEAARDYVAAGEAPSGFRFHHISTDEVFGSLGPDDGAFVETSPYQPNSPYSASKAASDMLARAWGETYRLPVVVSNCSNNYGPYQFPEKLIPVVILSALAGKPIPVYGRGENVRDWLYVEDHADALLLIAQNGVPGETYNVGGRAERRNIDLVRAICRLLDARRPDGAPKGGHESLIEFVEDRPGHDLRYAVDCAKIERALGWRPATGLDEGLARTVDWYLANEEWVERIRARGFDGARLGLGGARKAAAPTAG</sequence>
<comment type="cofactor">
    <cofactor evidence="2 7">
        <name>NAD(+)</name>
        <dbReference type="ChEBI" id="CHEBI:57540"/>
    </cofactor>
</comment>
<dbReference type="GO" id="GO:0009225">
    <property type="term" value="P:nucleotide-sugar metabolic process"/>
    <property type="evidence" value="ECO:0007669"/>
    <property type="project" value="InterPro"/>
</dbReference>
<proteinExistence type="inferred from homology"/>
<protein>
    <recommendedName>
        <fullName evidence="4 7">dTDP-glucose 4,6-dehydratase</fullName>
        <ecNumber evidence="4 7">4.2.1.46</ecNumber>
    </recommendedName>
</protein>
<evidence type="ECO:0000256" key="7">
    <source>
        <dbReference type="RuleBase" id="RU004473"/>
    </source>
</evidence>
<evidence type="ECO:0000256" key="5">
    <source>
        <dbReference type="ARBA" id="ARBA00023027"/>
    </source>
</evidence>
<dbReference type="RefSeq" id="WP_089411387.1">
    <property type="nucleotide sequence ID" value="NZ_FZQA01000001.1"/>
</dbReference>
<dbReference type="InterPro" id="IPR005888">
    <property type="entry name" value="dTDP_Gluc_deHydtase"/>
</dbReference>
<evidence type="ECO:0000256" key="4">
    <source>
        <dbReference type="ARBA" id="ARBA00011990"/>
    </source>
</evidence>
<organism evidence="9 10">
    <name type="scientific">Amphiplicatus metriothermophilus</name>
    <dbReference type="NCBI Taxonomy" id="1519374"/>
    <lineage>
        <taxon>Bacteria</taxon>
        <taxon>Pseudomonadati</taxon>
        <taxon>Pseudomonadota</taxon>
        <taxon>Alphaproteobacteria</taxon>
        <taxon>Parvularculales</taxon>
        <taxon>Parvularculaceae</taxon>
        <taxon>Amphiplicatus</taxon>
    </lineage>
</organism>
<evidence type="ECO:0000259" key="8">
    <source>
        <dbReference type="Pfam" id="PF16363"/>
    </source>
</evidence>
<comment type="similarity">
    <text evidence="3 7">Belongs to the NAD(P)-dependent epimerase/dehydratase family. dTDP-glucose dehydratase subfamily.</text>
</comment>
<dbReference type="AlphaFoldDB" id="A0A239PLJ7"/>
<dbReference type="InterPro" id="IPR036291">
    <property type="entry name" value="NAD(P)-bd_dom_sf"/>
</dbReference>
<dbReference type="SUPFAM" id="SSF51735">
    <property type="entry name" value="NAD(P)-binding Rossmann-fold domains"/>
    <property type="match status" value="1"/>
</dbReference>
<dbReference type="EMBL" id="FZQA01000001">
    <property type="protein sequence ID" value="SNT68445.1"/>
    <property type="molecule type" value="Genomic_DNA"/>
</dbReference>
<dbReference type="Pfam" id="PF16363">
    <property type="entry name" value="GDP_Man_Dehyd"/>
    <property type="match status" value="1"/>
</dbReference>
<dbReference type="InterPro" id="IPR020904">
    <property type="entry name" value="Sc_DH/Rdtase_CS"/>
</dbReference>
<dbReference type="EC" id="4.2.1.46" evidence="4 7"/>
<evidence type="ECO:0000256" key="3">
    <source>
        <dbReference type="ARBA" id="ARBA00008178"/>
    </source>
</evidence>
<gene>
    <name evidence="9" type="ORF">SAMN06297382_0947</name>
</gene>
<dbReference type="PANTHER" id="PTHR43000">
    <property type="entry name" value="DTDP-D-GLUCOSE 4,6-DEHYDRATASE-RELATED"/>
    <property type="match status" value="1"/>
</dbReference>
<accession>A0A239PLJ7</accession>
<dbReference type="InterPro" id="IPR016040">
    <property type="entry name" value="NAD(P)-bd_dom"/>
</dbReference>
<keyword evidence="10" id="KW-1185">Reference proteome</keyword>
<reference evidence="9 10" key="1">
    <citation type="submission" date="2017-07" db="EMBL/GenBank/DDBJ databases">
        <authorList>
            <person name="Sun Z.S."/>
            <person name="Albrecht U."/>
            <person name="Echele G."/>
            <person name="Lee C.C."/>
        </authorList>
    </citation>
    <scope>NUCLEOTIDE SEQUENCE [LARGE SCALE GENOMIC DNA]</scope>
    <source>
        <strain evidence="9 10">CGMCC 1.12710</strain>
    </source>
</reference>
<feature type="domain" description="NAD(P)-binding" evidence="8">
    <location>
        <begin position="4"/>
        <end position="321"/>
    </location>
</feature>
<name>A0A239PLJ7_9PROT</name>
<evidence type="ECO:0000256" key="6">
    <source>
        <dbReference type="ARBA" id="ARBA00023239"/>
    </source>
</evidence>
<evidence type="ECO:0000313" key="9">
    <source>
        <dbReference type="EMBL" id="SNT68445.1"/>
    </source>
</evidence>
<comment type="catalytic activity">
    <reaction evidence="1 7">
        <text>dTDP-alpha-D-glucose = dTDP-4-dehydro-6-deoxy-alpha-D-glucose + H2O</text>
        <dbReference type="Rhea" id="RHEA:17221"/>
        <dbReference type="ChEBI" id="CHEBI:15377"/>
        <dbReference type="ChEBI" id="CHEBI:57477"/>
        <dbReference type="ChEBI" id="CHEBI:57649"/>
        <dbReference type="EC" id="4.2.1.46"/>
    </reaction>
</comment>
<dbReference type="Gene3D" id="3.40.50.720">
    <property type="entry name" value="NAD(P)-binding Rossmann-like Domain"/>
    <property type="match status" value="1"/>
</dbReference>
<dbReference type="GO" id="GO:0008460">
    <property type="term" value="F:dTDP-glucose 4,6-dehydratase activity"/>
    <property type="evidence" value="ECO:0007669"/>
    <property type="project" value="UniProtKB-EC"/>
</dbReference>
<evidence type="ECO:0000256" key="2">
    <source>
        <dbReference type="ARBA" id="ARBA00001911"/>
    </source>
</evidence>
<dbReference type="Proteomes" id="UP000198346">
    <property type="component" value="Unassembled WGS sequence"/>
</dbReference>
<keyword evidence="6 7" id="KW-0456">Lyase</keyword>
<dbReference type="OrthoDB" id="9801785at2"/>
<dbReference type="Gene3D" id="3.90.25.10">
    <property type="entry name" value="UDP-galactose 4-epimerase, domain 1"/>
    <property type="match status" value="1"/>
</dbReference>
<dbReference type="PROSITE" id="PS00061">
    <property type="entry name" value="ADH_SHORT"/>
    <property type="match status" value="1"/>
</dbReference>
<evidence type="ECO:0000256" key="1">
    <source>
        <dbReference type="ARBA" id="ARBA00001539"/>
    </source>
</evidence>
<dbReference type="NCBIfam" id="TIGR01181">
    <property type="entry name" value="dTDP_gluc_dehyt"/>
    <property type="match status" value="1"/>
</dbReference>